<gene>
    <name evidence="1" type="primary">orf88</name>
</gene>
<name>A0A5C1H7W6_9APIC</name>
<accession>A0A5C1H7W6</accession>
<evidence type="ECO:0000313" key="1">
    <source>
        <dbReference type="EMBL" id="QEM01722.1"/>
    </source>
</evidence>
<dbReference type="AlphaFoldDB" id="A0A5C1H7W6"/>
<sequence length="99" mass="11867">MTNLFSITKSYFNKNIQIKYVTFKKRFLTYKNLINFKKYFVTISYYNFQDNFKLNMIKGTIINIKPVRLVILTKDNIKISLPLQSPLLNIINIFKIKSF</sequence>
<proteinExistence type="predicted"/>
<reference evidence="1" key="1">
    <citation type="journal article" date="2019" name="Genome Biol. Evol.">
        <title>Nephromyces represents a diverse and novel lineage of the Apicomplexa that has retained apicoplasts.</title>
        <authorList>
            <person name="Munoz-Gomez S.A."/>
            <person name="Durnin K."/>
            <person name="Eme L."/>
            <person name="Paight C."/>
            <person name="Lane C.E."/>
            <person name="Saffo M.B."/>
            <person name="Slamovits C.H."/>
        </authorList>
    </citation>
    <scope>NUCLEOTIDE SEQUENCE</scope>
    <source>
        <strain evidence="1">654</strain>
    </source>
</reference>
<protein>
    <submittedName>
        <fullName evidence="1">Uncharacterized protein</fullName>
    </submittedName>
</protein>
<organism evidence="1">
    <name type="scientific">Nephromyces sp. ex Molgula occidentalis</name>
    <dbReference type="NCBI Taxonomy" id="2544991"/>
    <lineage>
        <taxon>Eukaryota</taxon>
        <taxon>Sar</taxon>
        <taxon>Alveolata</taxon>
        <taxon>Apicomplexa</taxon>
        <taxon>Aconoidasida</taxon>
        <taxon>Nephromycida</taxon>
        <taxon>Nephromyces</taxon>
    </lineage>
</organism>
<dbReference type="EMBL" id="MK573205">
    <property type="protein sequence ID" value="QEM01722.1"/>
    <property type="molecule type" value="Genomic_DNA"/>
</dbReference>